<dbReference type="GeneID" id="14401436"/>
<gene>
    <name evidence="1" type="ordered locus">Metho_2474</name>
</gene>
<keyword evidence="2" id="KW-1185">Reference proteome</keyword>
<dbReference type="Proteomes" id="UP000010866">
    <property type="component" value="Plasmid pMETHO01"/>
</dbReference>
<geneLocation type="plasmid" evidence="1 2">
    <name>pMETHO01</name>
</geneLocation>
<evidence type="ECO:0000313" key="1">
    <source>
        <dbReference type="EMBL" id="AGB50614.1"/>
    </source>
</evidence>
<dbReference type="KEGG" id="mhz:Metho_2474"/>
<reference evidence="2" key="1">
    <citation type="submission" date="2012-02" db="EMBL/GenBank/DDBJ databases">
        <title>Complete sequence of plasmid of Methanomethylovorans hollandica DSM 15978.</title>
        <authorList>
            <person name="Lucas S."/>
            <person name="Copeland A."/>
            <person name="Lapidus A."/>
            <person name="Glavina del Rio T."/>
            <person name="Dalin E."/>
            <person name="Tice H."/>
            <person name="Bruce D."/>
            <person name="Goodwin L."/>
            <person name="Pitluck S."/>
            <person name="Peters L."/>
            <person name="Mikhailova N."/>
            <person name="Held B."/>
            <person name="Kyrpides N."/>
            <person name="Mavromatis K."/>
            <person name="Ivanova N."/>
            <person name="Brettin T."/>
            <person name="Detter J.C."/>
            <person name="Han C."/>
            <person name="Larimer F."/>
            <person name="Land M."/>
            <person name="Hauser L."/>
            <person name="Markowitz V."/>
            <person name="Cheng J.-F."/>
            <person name="Hugenholtz P."/>
            <person name="Woyke T."/>
            <person name="Wu D."/>
            <person name="Spring S."/>
            <person name="Schroeder M."/>
            <person name="Brambilla E."/>
            <person name="Klenk H.-P."/>
            <person name="Eisen J.A."/>
        </authorList>
    </citation>
    <scope>NUCLEOTIDE SEQUENCE [LARGE SCALE GENOMIC DNA]</scope>
    <source>
        <strain evidence="2">DSM 15978 / NBRC 107637 / DMS1</strain>
        <plasmid evidence="2">Plasmid pMETHO01</plasmid>
    </source>
</reference>
<dbReference type="EMBL" id="CP003363">
    <property type="protein sequence ID" value="AGB50614.1"/>
    <property type="molecule type" value="Genomic_DNA"/>
</dbReference>
<dbReference type="HOGENOM" id="CLU_2285041_0_0_2"/>
<name>L0L2T1_METHD</name>
<sequence length="101" mass="11748">METNEFAYGPWDCIADINRTEMGRIVIRIINAETQKTITFITIIMPEEEIGVDETIIDIRGDEDIPEYLIDAGILIEHIRDIEFQGWEFPVYRLSPEYVPS</sequence>
<keyword evidence="1" id="KW-0614">Plasmid</keyword>
<dbReference type="AlphaFoldDB" id="L0L2T1"/>
<accession>L0L2T1</accession>
<organism evidence="1 2">
    <name type="scientific">Methanomethylovorans hollandica (strain DSM 15978 / NBRC 107637 / DMS1)</name>
    <dbReference type="NCBI Taxonomy" id="867904"/>
    <lineage>
        <taxon>Archaea</taxon>
        <taxon>Methanobacteriati</taxon>
        <taxon>Methanobacteriota</taxon>
        <taxon>Stenosarchaea group</taxon>
        <taxon>Methanomicrobia</taxon>
        <taxon>Methanosarcinales</taxon>
        <taxon>Methanosarcinaceae</taxon>
        <taxon>Methanomethylovorans</taxon>
    </lineage>
</organism>
<proteinExistence type="predicted"/>
<dbReference type="RefSeq" id="WP_015313746.1">
    <property type="nucleotide sequence ID" value="NC_019972.1"/>
</dbReference>
<evidence type="ECO:0000313" key="2">
    <source>
        <dbReference type="Proteomes" id="UP000010866"/>
    </source>
</evidence>
<protein>
    <submittedName>
        <fullName evidence="1">Uncharacterized protein</fullName>
    </submittedName>
</protein>